<evidence type="ECO:0000313" key="3">
    <source>
        <dbReference type="Proteomes" id="UP000299102"/>
    </source>
</evidence>
<evidence type="ECO:0000256" key="1">
    <source>
        <dbReference type="SAM" id="MobiDB-lite"/>
    </source>
</evidence>
<organism evidence="2 3">
    <name type="scientific">Eumeta variegata</name>
    <name type="common">Bagworm moth</name>
    <name type="synonym">Eumeta japonica</name>
    <dbReference type="NCBI Taxonomy" id="151549"/>
    <lineage>
        <taxon>Eukaryota</taxon>
        <taxon>Metazoa</taxon>
        <taxon>Ecdysozoa</taxon>
        <taxon>Arthropoda</taxon>
        <taxon>Hexapoda</taxon>
        <taxon>Insecta</taxon>
        <taxon>Pterygota</taxon>
        <taxon>Neoptera</taxon>
        <taxon>Endopterygota</taxon>
        <taxon>Lepidoptera</taxon>
        <taxon>Glossata</taxon>
        <taxon>Ditrysia</taxon>
        <taxon>Tineoidea</taxon>
        <taxon>Psychidae</taxon>
        <taxon>Oiketicinae</taxon>
        <taxon>Eumeta</taxon>
    </lineage>
</organism>
<gene>
    <name evidence="2" type="primary">aos</name>
    <name evidence="2" type="ORF">EVAR_62164_1</name>
</gene>
<dbReference type="STRING" id="151549.A0A4C1ZIU4"/>
<proteinExistence type="predicted"/>
<dbReference type="Gene3D" id="2.20.20.150">
    <property type="match status" value="1"/>
</dbReference>
<dbReference type="Proteomes" id="UP000299102">
    <property type="component" value="Unassembled WGS sequence"/>
</dbReference>
<evidence type="ECO:0000313" key="2">
    <source>
        <dbReference type="EMBL" id="GBP88751.1"/>
    </source>
</evidence>
<dbReference type="InterPro" id="IPR021633">
    <property type="entry name" value="Argos"/>
</dbReference>
<dbReference type="AlphaFoldDB" id="A0A4C1ZIU4"/>
<accession>A0A4C1ZIU4</accession>
<keyword evidence="3" id="KW-1185">Reference proteome</keyword>
<comment type="caution">
    <text evidence="2">The sequence shown here is derived from an EMBL/GenBank/DDBJ whole genome shotgun (WGS) entry which is preliminary data.</text>
</comment>
<reference evidence="2 3" key="1">
    <citation type="journal article" date="2019" name="Commun. Biol.">
        <title>The bagworm genome reveals a unique fibroin gene that provides high tensile strength.</title>
        <authorList>
            <person name="Kono N."/>
            <person name="Nakamura H."/>
            <person name="Ohtoshi R."/>
            <person name="Tomita M."/>
            <person name="Numata K."/>
            <person name="Arakawa K."/>
        </authorList>
    </citation>
    <scope>NUCLEOTIDE SEQUENCE [LARGE SCALE GENOMIC DNA]</scope>
</reference>
<dbReference type="Pfam" id="PF11581">
    <property type="entry name" value="Argos"/>
    <property type="match status" value="1"/>
</dbReference>
<dbReference type="OrthoDB" id="8177523at2759"/>
<dbReference type="Gene3D" id="2.20.20.160">
    <property type="match status" value="2"/>
</dbReference>
<protein>
    <submittedName>
        <fullName evidence="2">Protein giant-lens</fullName>
    </submittedName>
</protein>
<sequence length="504" mass="55660">MQEGRKRLQAFVWQSSKSFVWFCVGGEVGGPRKAALVGVQWARRARSHLSAGPDAPLPARRTASPAYREAFRRRSLRTRPVSIGHRAENSLNSDLSSCGTAVSSDSSPICDSAPHPGYIFYFDLAPIIDLELGPVFNFIPGSTIDYKFGLAFGSAVRAALNSDSAIYDEAESKFNNGGGRDNAFLAVDTKGRISGRVGRAGSAKKSVASPSPLRDTRNGNFGSSPTFNSDLGSALHFESGYASECNFCLTLDLDLSPISCFDSSRSRLLTDPRLTSGLDSAAGHNFDLHVARSSEEELPTCRPHQVCSKVDLYDPAQPWIERKCRCIGHRVCSSNLSPDDNHSLSDKTTLYKTCEPIKRLPKCRYFKDAAWTLFSLPDSNATQQIVNCHCPKLSVTYLLKKLPYTTPSGEYGNQYQFACSPQSRLRCSRKEPCKLFSVRRRHELIDEVNASTVCQCPRDHSCPRRHSEPGVLAGLTYAAEDIRTYHGYCVPELQTERRFVGDKD</sequence>
<feature type="region of interest" description="Disordered" evidence="1">
    <location>
        <begin position="199"/>
        <end position="222"/>
    </location>
</feature>
<name>A0A4C1ZIU4_EUMVA</name>
<dbReference type="EMBL" id="BGZK01001955">
    <property type="protein sequence ID" value="GBP88751.1"/>
    <property type="molecule type" value="Genomic_DNA"/>
</dbReference>